<evidence type="ECO:0000256" key="8">
    <source>
        <dbReference type="RuleBase" id="RU000461"/>
    </source>
</evidence>
<dbReference type="InterPro" id="IPR001128">
    <property type="entry name" value="Cyt_P450"/>
</dbReference>
<dbReference type="GO" id="GO:0016705">
    <property type="term" value="F:oxidoreductase activity, acting on paired donors, with incorporation or reduction of molecular oxygen"/>
    <property type="evidence" value="ECO:0007669"/>
    <property type="project" value="InterPro"/>
</dbReference>
<keyword evidence="5 7" id="KW-0408">Iron</keyword>
<dbReference type="InterPro" id="IPR002401">
    <property type="entry name" value="Cyt_P450_E_grp-I"/>
</dbReference>
<evidence type="ECO:0000256" key="5">
    <source>
        <dbReference type="ARBA" id="ARBA00023004"/>
    </source>
</evidence>
<dbReference type="PRINTS" id="PR00463">
    <property type="entry name" value="EP450I"/>
</dbReference>
<dbReference type="GO" id="GO:0005506">
    <property type="term" value="F:iron ion binding"/>
    <property type="evidence" value="ECO:0007669"/>
    <property type="project" value="InterPro"/>
</dbReference>
<dbReference type="PANTHER" id="PTHR24289:SF1">
    <property type="entry name" value="STEROID 17-ALPHA-HYDROXYLASE_17,20 LYASE"/>
    <property type="match status" value="1"/>
</dbReference>
<organism evidence="10 11">
    <name type="scientific">Lymnaea stagnalis</name>
    <name type="common">Great pond snail</name>
    <name type="synonym">Helix stagnalis</name>
    <dbReference type="NCBI Taxonomy" id="6523"/>
    <lineage>
        <taxon>Eukaryota</taxon>
        <taxon>Metazoa</taxon>
        <taxon>Spiralia</taxon>
        <taxon>Lophotrochozoa</taxon>
        <taxon>Mollusca</taxon>
        <taxon>Gastropoda</taxon>
        <taxon>Heterobranchia</taxon>
        <taxon>Euthyneura</taxon>
        <taxon>Panpulmonata</taxon>
        <taxon>Hygrophila</taxon>
        <taxon>Lymnaeoidea</taxon>
        <taxon>Lymnaeidae</taxon>
        <taxon>Lymnaea</taxon>
    </lineage>
</organism>
<keyword evidence="9" id="KW-0472">Membrane</keyword>
<dbReference type="GO" id="GO:0020037">
    <property type="term" value="F:heme binding"/>
    <property type="evidence" value="ECO:0007669"/>
    <property type="project" value="InterPro"/>
</dbReference>
<dbReference type="InterPro" id="IPR036396">
    <property type="entry name" value="Cyt_P450_sf"/>
</dbReference>
<reference evidence="10 11" key="1">
    <citation type="submission" date="2024-04" db="EMBL/GenBank/DDBJ databases">
        <authorList>
            <consortium name="Genoscope - CEA"/>
            <person name="William W."/>
        </authorList>
    </citation>
    <scope>NUCLEOTIDE SEQUENCE [LARGE SCALE GENOMIC DNA]</scope>
</reference>
<name>A0AAV2I2R1_LYMST</name>
<feature type="transmembrane region" description="Helical" evidence="9">
    <location>
        <begin position="12"/>
        <end position="30"/>
    </location>
</feature>
<keyword evidence="6 8" id="KW-0503">Monooxygenase</keyword>
<keyword evidence="11" id="KW-1185">Reference proteome</keyword>
<gene>
    <name evidence="10" type="ORF">GSLYS_00013863001</name>
</gene>
<proteinExistence type="inferred from homology"/>
<comment type="caution">
    <text evidence="10">The sequence shown here is derived from an EMBL/GenBank/DDBJ whole genome shotgun (WGS) entry which is preliminary data.</text>
</comment>
<evidence type="ECO:0000256" key="1">
    <source>
        <dbReference type="ARBA" id="ARBA00010617"/>
    </source>
</evidence>
<comment type="cofactor">
    <cofactor evidence="7">
        <name>heme</name>
        <dbReference type="ChEBI" id="CHEBI:30413"/>
    </cofactor>
</comment>
<feature type="binding site" description="axial binding residue" evidence="7">
    <location>
        <position position="451"/>
    </location>
    <ligand>
        <name>heme</name>
        <dbReference type="ChEBI" id="CHEBI:30413"/>
    </ligand>
    <ligandPart>
        <name>Fe</name>
        <dbReference type="ChEBI" id="CHEBI:18248"/>
    </ligandPart>
</feature>
<dbReference type="AlphaFoldDB" id="A0AAV2I2R1"/>
<evidence type="ECO:0000256" key="6">
    <source>
        <dbReference type="ARBA" id="ARBA00023033"/>
    </source>
</evidence>
<dbReference type="PROSITE" id="PS00086">
    <property type="entry name" value="CYTOCHROME_P450"/>
    <property type="match status" value="1"/>
</dbReference>
<keyword evidence="2 7" id="KW-0349">Heme</keyword>
<dbReference type="Pfam" id="PF00067">
    <property type="entry name" value="p450"/>
    <property type="match status" value="1"/>
</dbReference>
<dbReference type="Proteomes" id="UP001497497">
    <property type="component" value="Unassembled WGS sequence"/>
</dbReference>
<keyword evidence="9" id="KW-1133">Transmembrane helix</keyword>
<evidence type="ECO:0000256" key="7">
    <source>
        <dbReference type="PIRSR" id="PIRSR602401-1"/>
    </source>
</evidence>
<keyword evidence="9" id="KW-0812">Transmembrane</keyword>
<evidence type="ECO:0000313" key="10">
    <source>
        <dbReference type="EMBL" id="CAL1540130.1"/>
    </source>
</evidence>
<dbReference type="PANTHER" id="PTHR24289">
    <property type="entry name" value="STEROID 17-ALPHA-HYDROXYLASE/17,20 LYASE"/>
    <property type="match status" value="1"/>
</dbReference>
<dbReference type="InterPro" id="IPR017972">
    <property type="entry name" value="Cyt_P450_CS"/>
</dbReference>
<evidence type="ECO:0000313" key="11">
    <source>
        <dbReference type="Proteomes" id="UP001497497"/>
    </source>
</evidence>
<evidence type="ECO:0008006" key="12">
    <source>
        <dbReference type="Google" id="ProtNLM"/>
    </source>
</evidence>
<dbReference type="PRINTS" id="PR00385">
    <property type="entry name" value="P450"/>
</dbReference>
<dbReference type="EMBL" id="CAXITT010000372">
    <property type="protein sequence ID" value="CAL1540130.1"/>
    <property type="molecule type" value="Genomic_DNA"/>
</dbReference>
<protein>
    <recommendedName>
        <fullName evidence="12">Cytochrome P450</fullName>
    </recommendedName>
</protein>
<accession>A0AAV2I2R1</accession>
<keyword evidence="3 7" id="KW-0479">Metal-binding</keyword>
<dbReference type="SUPFAM" id="SSF48264">
    <property type="entry name" value="Cytochrome P450"/>
    <property type="match status" value="1"/>
</dbReference>
<evidence type="ECO:0000256" key="9">
    <source>
        <dbReference type="SAM" id="Phobius"/>
    </source>
</evidence>
<dbReference type="Gene3D" id="1.10.630.10">
    <property type="entry name" value="Cytochrome P450"/>
    <property type="match status" value="1"/>
</dbReference>
<comment type="similarity">
    <text evidence="1 8">Belongs to the cytochrome P450 family.</text>
</comment>
<sequence length="510" mass="59087">MEDVTSANIINCCWWILPGLVALYVINYLLKPYPSKIPPGPRGLSCTWQLLKASWNESVPELAARWAETYGPIMYFNSGGVRFCYLNTPELSRLVLAGDRFRGLTSDRVGNFLSKFTWYDGKDLFFTPYDAITRKKRKLFHKATALYGDGTERFERVVGEEVERMLEEMERRSEGDQDVQMDEVLSRALKFILCILINGERPPNESDADAIVEYDLAVNRLASEDIHLVLMAAPWMRYVPGKYRAACQKVLETRARAETIMFTRMKESFDPKNIRGIADVFLQHRDEPGYEFLKDDEHIKGVLTLLFFAAHLTSRATILHAFLILLHHGDVVKNMQSEVDRVVGERRPRVEDRQSMPYTEAVILEVLRYSTFFPLLCIRNTKENLNVESYFIPKDTLIIVNAWYFHRDPKYWDDPWKFKPERFLDATGQILPADNPVRKNLLSFGIGNRMCPGEVFARSRVFLFLTQILQKFDLLPPATEPLGSCHPDHSVKMLVRQTPPFRCRLRKRTL</sequence>
<dbReference type="GO" id="GO:0004497">
    <property type="term" value="F:monooxygenase activity"/>
    <property type="evidence" value="ECO:0007669"/>
    <property type="project" value="UniProtKB-KW"/>
</dbReference>
<evidence type="ECO:0000256" key="2">
    <source>
        <dbReference type="ARBA" id="ARBA00022617"/>
    </source>
</evidence>
<evidence type="ECO:0000256" key="3">
    <source>
        <dbReference type="ARBA" id="ARBA00022723"/>
    </source>
</evidence>
<evidence type="ECO:0000256" key="4">
    <source>
        <dbReference type="ARBA" id="ARBA00023002"/>
    </source>
</evidence>
<keyword evidence="4 8" id="KW-0560">Oxidoreductase</keyword>